<gene>
    <name evidence="2" type="ORF">DWW32_08035</name>
</gene>
<feature type="transmembrane region" description="Helical" evidence="1">
    <location>
        <begin position="176"/>
        <end position="194"/>
    </location>
</feature>
<dbReference type="AlphaFoldDB" id="A0A395WAR2"/>
<feature type="transmembrane region" description="Helical" evidence="1">
    <location>
        <begin position="265"/>
        <end position="286"/>
    </location>
</feature>
<reference evidence="2 3" key="1">
    <citation type="submission" date="2018-08" db="EMBL/GenBank/DDBJ databases">
        <title>A genome reference for cultivated species of the human gut microbiota.</title>
        <authorList>
            <person name="Zou Y."/>
            <person name="Xue W."/>
            <person name="Luo G."/>
        </authorList>
    </citation>
    <scope>NUCLEOTIDE SEQUENCE [LARGE SCALE GENOMIC DNA]</scope>
    <source>
        <strain evidence="2 3">AF15-20</strain>
    </source>
</reference>
<keyword evidence="1" id="KW-0812">Transmembrane</keyword>
<feature type="transmembrane region" description="Helical" evidence="1">
    <location>
        <begin position="336"/>
        <end position="354"/>
    </location>
</feature>
<proteinExistence type="predicted"/>
<comment type="caution">
    <text evidence="2">The sequence shown here is derived from an EMBL/GenBank/DDBJ whole genome shotgun (WGS) entry which is preliminary data.</text>
</comment>
<keyword evidence="1" id="KW-0472">Membrane</keyword>
<organism evidence="2 3">
    <name type="scientific">Holdemanella biformis</name>
    <dbReference type="NCBI Taxonomy" id="1735"/>
    <lineage>
        <taxon>Bacteria</taxon>
        <taxon>Bacillati</taxon>
        <taxon>Bacillota</taxon>
        <taxon>Erysipelotrichia</taxon>
        <taxon>Erysipelotrichales</taxon>
        <taxon>Erysipelotrichaceae</taxon>
        <taxon>Holdemanella</taxon>
    </lineage>
</organism>
<accession>A0A395WAR2</accession>
<evidence type="ECO:0000313" key="2">
    <source>
        <dbReference type="EMBL" id="RGU90735.1"/>
    </source>
</evidence>
<evidence type="ECO:0000256" key="1">
    <source>
        <dbReference type="SAM" id="Phobius"/>
    </source>
</evidence>
<protein>
    <submittedName>
        <fullName evidence="2">Uncharacterized protein</fullName>
    </submittedName>
</protein>
<name>A0A395WAR2_9FIRM</name>
<dbReference type="EMBL" id="QRYQ01000015">
    <property type="protein sequence ID" value="RGU90735.1"/>
    <property type="molecule type" value="Genomic_DNA"/>
</dbReference>
<dbReference type="Proteomes" id="UP000265489">
    <property type="component" value="Unassembled WGS sequence"/>
</dbReference>
<keyword evidence="1" id="KW-1133">Transmembrane helix</keyword>
<evidence type="ECO:0000313" key="3">
    <source>
        <dbReference type="Proteomes" id="UP000265489"/>
    </source>
</evidence>
<dbReference type="PROSITE" id="PS51257">
    <property type="entry name" value="PROKAR_LIPOPROTEIN"/>
    <property type="match status" value="1"/>
</dbReference>
<sequence length="360" mass="42597">MFNFLKFEIRGFMSKKVLCYIALCAFLMFCGCVKTNKEYLKLKNERIENLRIMKVDEQNHINILKYDLSQQYDKEKEKELQYWYLQIDYTDALENAYVKNDNLEILKKRTQRNKHVLYGLNKNYLSPFTDSFVPNKKSLKSDIAMDEFNLKNNQLDVVDQQKPTFCFYLKNIQCKSVFTAIIFLLILLINADIWSKEFSSTKPYQYIFSYPLKRKCILLIRNIFYCITSLLLIVSFTAALCFVGYIQYGYGGHLFILTNGSFLEIIQVLLKSFLIFMLSLLMYVQFIQLLSLVLKDEIITWFAVIMISLVSCFVITGWNPFSYILSFDINFYYEKALILSFINLLIPFISCVFIENMDFE</sequence>
<feature type="transmembrane region" description="Helical" evidence="1">
    <location>
        <begin position="298"/>
        <end position="316"/>
    </location>
</feature>
<feature type="transmembrane region" description="Helical" evidence="1">
    <location>
        <begin position="223"/>
        <end position="245"/>
    </location>
</feature>